<reference evidence="4" key="1">
    <citation type="submission" date="2018-09" db="EMBL/GenBank/DDBJ databases">
        <title>Complete Genome Sequencing of Sulfolobus sp. JCM 16834.</title>
        <authorList>
            <person name="Kato S."/>
            <person name="Itoh T."/>
            <person name="Ohkuma M."/>
        </authorList>
    </citation>
    <scope>NUCLEOTIDE SEQUENCE [LARGE SCALE GENOMIC DNA]</scope>
    <source>
        <strain evidence="4">IC-007</strain>
    </source>
</reference>
<dbReference type="Proteomes" id="UP000322983">
    <property type="component" value="Chromosome"/>
</dbReference>
<gene>
    <name evidence="1" type="ORF">IC006_0986</name>
    <name evidence="2" type="ORF">IC007_0958</name>
</gene>
<dbReference type="KEGG" id="step:IC006_0986"/>
<dbReference type="EMBL" id="AP018929">
    <property type="protein sequence ID" value="BBG23696.1"/>
    <property type="molecule type" value="Genomic_DNA"/>
</dbReference>
<dbReference type="STRING" id="1294262.GCA_001316085_02987"/>
<dbReference type="EMBL" id="AP018930">
    <property type="protein sequence ID" value="BBG26448.1"/>
    <property type="molecule type" value="Genomic_DNA"/>
</dbReference>
<evidence type="ECO:0000313" key="2">
    <source>
        <dbReference type="EMBL" id="BBG26448.1"/>
    </source>
</evidence>
<evidence type="ECO:0000313" key="3">
    <source>
        <dbReference type="Proteomes" id="UP000322983"/>
    </source>
</evidence>
<dbReference type="AlphaFoldDB" id="A0A510E314"/>
<name>A0A510E314_9CREN</name>
<evidence type="ECO:0000313" key="4">
    <source>
        <dbReference type="Proteomes" id="UP000325030"/>
    </source>
</evidence>
<proteinExistence type="predicted"/>
<dbReference type="Proteomes" id="UP000325030">
    <property type="component" value="Chromosome"/>
</dbReference>
<accession>A0A510E314</accession>
<keyword evidence="3" id="KW-1185">Reference proteome</keyword>
<sequence>MISLSDYELISIKPGTLTIKIDNEELKVRVFSIPIHVIKNGENYSVQVNVTISVDTKAQIRRAMHPAKHSVTQRCGT</sequence>
<organism evidence="2 4">
    <name type="scientific">Sulfuracidifex tepidarius</name>
    <dbReference type="NCBI Taxonomy" id="1294262"/>
    <lineage>
        <taxon>Archaea</taxon>
        <taxon>Thermoproteota</taxon>
        <taxon>Thermoprotei</taxon>
        <taxon>Sulfolobales</taxon>
        <taxon>Sulfolobaceae</taxon>
        <taxon>Sulfuracidifex</taxon>
    </lineage>
</organism>
<reference evidence="2 3" key="2">
    <citation type="journal article" date="2020" name="Int. J. Syst. Evol. Microbiol.">
        <title>Sulfuracidifex tepidarius gen. nov., sp. nov. and transfer of Sulfolobus metallicus Huber and Stetter 1992 to the genus Sulfuracidifex as Sulfuracidifex metallicus comb. nov.</title>
        <authorList>
            <person name="Itoh T."/>
            <person name="Miura T."/>
            <person name="Sakai H.D."/>
            <person name="Kato S."/>
            <person name="Ohkuma M."/>
            <person name="Takashina T."/>
        </authorList>
    </citation>
    <scope>NUCLEOTIDE SEQUENCE</scope>
    <source>
        <strain evidence="1 3">IC-006</strain>
        <strain evidence="2">IC-007</strain>
    </source>
</reference>
<accession>A0A510DTZ1</accession>
<evidence type="ECO:0000313" key="1">
    <source>
        <dbReference type="EMBL" id="BBG23696.1"/>
    </source>
</evidence>
<protein>
    <submittedName>
        <fullName evidence="2">Uncharacterized protein</fullName>
    </submittedName>
</protein>